<gene>
    <name evidence="15" type="ORF">SAMN06273570_3500</name>
</gene>
<evidence type="ECO:0000256" key="10">
    <source>
        <dbReference type="ARBA" id="ARBA00029447"/>
    </source>
</evidence>
<dbReference type="InterPro" id="IPR004090">
    <property type="entry name" value="Chemotax_Me-accpt_rcpt"/>
</dbReference>
<dbReference type="Proteomes" id="UP000219271">
    <property type="component" value="Unassembled WGS sequence"/>
</dbReference>
<evidence type="ECO:0000259" key="14">
    <source>
        <dbReference type="PROSITE" id="PS50885"/>
    </source>
</evidence>
<evidence type="ECO:0000256" key="12">
    <source>
        <dbReference type="SAM" id="Phobius"/>
    </source>
</evidence>
<evidence type="ECO:0000259" key="13">
    <source>
        <dbReference type="PROSITE" id="PS50111"/>
    </source>
</evidence>
<keyword evidence="5" id="KW-0997">Cell inner membrane</keyword>
<keyword evidence="16" id="KW-1185">Reference proteome</keyword>
<dbReference type="Pfam" id="PF02203">
    <property type="entry name" value="TarH"/>
    <property type="match status" value="1"/>
</dbReference>
<dbReference type="InterPro" id="IPR051310">
    <property type="entry name" value="MCP_chemotaxis"/>
</dbReference>
<evidence type="ECO:0000313" key="15">
    <source>
        <dbReference type="EMBL" id="SOD39060.1"/>
    </source>
</evidence>
<reference evidence="16" key="1">
    <citation type="submission" date="2017-09" db="EMBL/GenBank/DDBJ databases">
        <authorList>
            <person name="Varghese N."/>
            <person name="Submissions S."/>
        </authorList>
    </citation>
    <scope>NUCLEOTIDE SEQUENCE [LARGE SCALE GENOMIC DNA]</scope>
    <source>
        <strain evidence="16">JKS000234</strain>
    </source>
</reference>
<organism evidence="15 16">
    <name type="scientific">Candidatus Pantoea floridensis</name>
    <dbReference type="NCBI Taxonomy" id="1938870"/>
    <lineage>
        <taxon>Bacteria</taxon>
        <taxon>Pseudomonadati</taxon>
        <taxon>Pseudomonadota</taxon>
        <taxon>Gammaproteobacteria</taxon>
        <taxon>Enterobacterales</taxon>
        <taxon>Erwiniaceae</taxon>
        <taxon>Pantoea</taxon>
    </lineage>
</organism>
<keyword evidence="7 12" id="KW-1133">Transmembrane helix</keyword>
<evidence type="ECO:0000256" key="3">
    <source>
        <dbReference type="ARBA" id="ARBA00022481"/>
    </source>
</evidence>
<dbReference type="PROSITE" id="PS50885">
    <property type="entry name" value="HAMP"/>
    <property type="match status" value="1"/>
</dbReference>
<evidence type="ECO:0000256" key="6">
    <source>
        <dbReference type="ARBA" id="ARBA00022692"/>
    </source>
</evidence>
<dbReference type="PRINTS" id="PR00260">
    <property type="entry name" value="CHEMTRNSDUCR"/>
</dbReference>
<evidence type="ECO:0000256" key="11">
    <source>
        <dbReference type="PROSITE-ProRule" id="PRU00284"/>
    </source>
</evidence>
<dbReference type="InterPro" id="IPR004089">
    <property type="entry name" value="MCPsignal_dom"/>
</dbReference>
<evidence type="ECO:0000256" key="8">
    <source>
        <dbReference type="ARBA" id="ARBA00023136"/>
    </source>
</evidence>
<evidence type="ECO:0000313" key="16">
    <source>
        <dbReference type="Proteomes" id="UP000219271"/>
    </source>
</evidence>
<dbReference type="GO" id="GO:0005886">
    <property type="term" value="C:plasma membrane"/>
    <property type="evidence" value="ECO:0007669"/>
    <property type="project" value="UniProtKB-SubCell"/>
</dbReference>
<evidence type="ECO:0000256" key="1">
    <source>
        <dbReference type="ARBA" id="ARBA00004429"/>
    </source>
</evidence>
<dbReference type="GO" id="GO:0004888">
    <property type="term" value="F:transmembrane signaling receptor activity"/>
    <property type="evidence" value="ECO:0007669"/>
    <property type="project" value="InterPro"/>
</dbReference>
<dbReference type="InterPro" id="IPR003122">
    <property type="entry name" value="Tar_rcpt_lig-bd"/>
</dbReference>
<dbReference type="OrthoDB" id="6500821at2"/>
<dbReference type="PANTHER" id="PTHR43531">
    <property type="entry name" value="PROTEIN ICFG"/>
    <property type="match status" value="1"/>
</dbReference>
<keyword evidence="4" id="KW-0145">Chemotaxis</keyword>
<dbReference type="PROSITE" id="PS50111">
    <property type="entry name" value="CHEMOTAXIS_TRANSDUC_2"/>
    <property type="match status" value="1"/>
</dbReference>
<dbReference type="SUPFAM" id="SSF47170">
    <property type="entry name" value="Aspartate receptor, ligand-binding domain"/>
    <property type="match status" value="1"/>
</dbReference>
<keyword evidence="9 11" id="KW-0807">Transducer</keyword>
<accession>A0A286BY45</accession>
<dbReference type="Pfam" id="PF00015">
    <property type="entry name" value="MCPsignal"/>
    <property type="match status" value="1"/>
</dbReference>
<feature type="domain" description="HAMP" evidence="14">
    <location>
        <begin position="227"/>
        <end position="281"/>
    </location>
</feature>
<keyword evidence="8 12" id="KW-0472">Membrane</keyword>
<dbReference type="InterPro" id="IPR003660">
    <property type="entry name" value="HAMP_dom"/>
</dbReference>
<dbReference type="InterPro" id="IPR035440">
    <property type="entry name" value="4HB_MCP_dom_sf"/>
</dbReference>
<dbReference type="SMART" id="SM00283">
    <property type="entry name" value="MA"/>
    <property type="match status" value="1"/>
</dbReference>
<dbReference type="CDD" id="cd19407">
    <property type="entry name" value="Tar_Tsr_sensor"/>
    <property type="match status" value="1"/>
</dbReference>
<dbReference type="PANTHER" id="PTHR43531:SF11">
    <property type="entry name" value="METHYL-ACCEPTING CHEMOTAXIS PROTEIN 3"/>
    <property type="match status" value="1"/>
</dbReference>
<keyword evidence="2" id="KW-1003">Cell membrane</keyword>
<keyword evidence="6 12" id="KW-0812">Transmembrane</keyword>
<dbReference type="GO" id="GO:0007165">
    <property type="term" value="P:signal transduction"/>
    <property type="evidence" value="ECO:0007669"/>
    <property type="project" value="UniProtKB-KW"/>
</dbReference>
<evidence type="ECO:0000256" key="2">
    <source>
        <dbReference type="ARBA" id="ARBA00022475"/>
    </source>
</evidence>
<protein>
    <submittedName>
        <fullName evidence="15">Methyl-accepting chemotaxis sensory transducer with TarH sensor</fullName>
    </submittedName>
</protein>
<dbReference type="GO" id="GO:0006935">
    <property type="term" value="P:chemotaxis"/>
    <property type="evidence" value="ECO:0007669"/>
    <property type="project" value="UniProtKB-KW"/>
</dbReference>
<dbReference type="Gene3D" id="1.20.120.30">
    <property type="entry name" value="Aspartate receptor, ligand-binding domain"/>
    <property type="match status" value="1"/>
</dbReference>
<comment type="similarity">
    <text evidence="10">Belongs to the methyl-accepting chemotaxis (MCP) protein family.</text>
</comment>
<dbReference type="SMART" id="SM00319">
    <property type="entry name" value="TarH"/>
    <property type="match status" value="1"/>
</dbReference>
<dbReference type="RefSeq" id="WP_097096913.1">
    <property type="nucleotide sequence ID" value="NZ_OCMY01000001.1"/>
</dbReference>
<feature type="transmembrane region" description="Helical" evidence="12">
    <location>
        <begin position="206"/>
        <end position="226"/>
    </location>
</feature>
<feature type="domain" description="Methyl-accepting transducer" evidence="13">
    <location>
        <begin position="286"/>
        <end position="515"/>
    </location>
</feature>
<comment type="subcellular location">
    <subcellularLocation>
        <location evidence="1">Cell inner membrane</location>
        <topology evidence="1">Multi-pass membrane protein</topology>
    </subcellularLocation>
</comment>
<name>A0A286BY45_9GAMM</name>
<proteinExistence type="inferred from homology"/>
<dbReference type="AlphaFoldDB" id="A0A286BY45"/>
<dbReference type="SUPFAM" id="SSF58104">
    <property type="entry name" value="Methyl-accepting chemotaxis protein (MCP) signaling domain"/>
    <property type="match status" value="1"/>
</dbReference>
<dbReference type="EMBL" id="OCMY01000001">
    <property type="protein sequence ID" value="SOD39060.1"/>
    <property type="molecule type" value="Genomic_DNA"/>
</dbReference>
<feature type="transmembrane region" description="Helical" evidence="12">
    <location>
        <begin position="32"/>
        <end position="50"/>
    </location>
</feature>
<evidence type="ECO:0000256" key="9">
    <source>
        <dbReference type="ARBA" id="ARBA00023224"/>
    </source>
</evidence>
<evidence type="ECO:0000256" key="7">
    <source>
        <dbReference type="ARBA" id="ARBA00022989"/>
    </source>
</evidence>
<dbReference type="Gene3D" id="1.10.287.950">
    <property type="entry name" value="Methyl-accepting chemotaxis protein"/>
    <property type="match status" value="1"/>
</dbReference>
<evidence type="ECO:0000256" key="4">
    <source>
        <dbReference type="ARBA" id="ARBA00022500"/>
    </source>
</evidence>
<evidence type="ECO:0000256" key="5">
    <source>
        <dbReference type="ARBA" id="ARBA00022519"/>
    </source>
</evidence>
<keyword evidence="3" id="KW-0488">Methylation</keyword>
<sequence length="533" mass="58754">MSLLSVIALPLRLRSRVSLRIPLWLTSLRSQFLLFIVLFCLLQFAGVLLLNGQVNQTQTSLQQANQLRERLALLDKARIELLTASDNSHRAGIYLMQDQQSGSVDSWKSLAAAASDSLNQAERQFTAYHARADSPLAQGFAMLAAGLQEQLKGLAANDINAFFMVPMQAFQQQFNDAWFNEIEQANQQLGSVNHNTLSTLKQSRNLSLIVSAVLMLLLMLASSLLMRGVLLPLRRANGQLAQIATGDLIACHDTPRRQSLETRQLFQSIDTMRSGLQQIVSDINTVAVSVAAGAEEMQQHNEKVMQQHQKQNASFHHLSQRLDRVSEEVEIGTQFSLQATQEAQSADDLMRNCAVEVDKMENQMQQIVAASGDIAGIVGMLDSLSMQTRLLSLNAAIESAHAGAYGRSFSVVAKEMGLLSQQSGASTRQIDGLIQHTQQHVNDGFDKVKALEVLFAQIGGAVSGIVTQLNELQQNSSAQSHRVKKIAREVVEMSDQLQQNEALNAQQVQSAVQLRALSDRLAQRAQQFRIHDI</sequence>